<dbReference type="Pfam" id="PF01585">
    <property type="entry name" value="G-patch"/>
    <property type="match status" value="1"/>
</dbReference>
<dbReference type="InterPro" id="IPR000467">
    <property type="entry name" value="G_patch_dom"/>
</dbReference>
<comment type="caution">
    <text evidence="3">The sequence shown here is derived from an EMBL/GenBank/DDBJ whole genome shotgun (WGS) entry which is preliminary data.</text>
</comment>
<feature type="domain" description="G-patch" evidence="2">
    <location>
        <begin position="138"/>
        <end position="187"/>
    </location>
</feature>
<dbReference type="GO" id="GO:0003676">
    <property type="term" value="F:nucleic acid binding"/>
    <property type="evidence" value="ECO:0007669"/>
    <property type="project" value="InterPro"/>
</dbReference>
<dbReference type="InterPro" id="IPR039146">
    <property type="entry name" value="GPANK1"/>
</dbReference>
<evidence type="ECO:0000313" key="4">
    <source>
        <dbReference type="Proteomes" id="UP001324427"/>
    </source>
</evidence>
<dbReference type="EMBL" id="JAVFHQ010000031">
    <property type="protein sequence ID" value="KAK4543570.1"/>
    <property type="molecule type" value="Genomic_DNA"/>
</dbReference>
<dbReference type="PANTHER" id="PTHR20923:SF1">
    <property type="entry name" value="G PATCH DOMAIN AND ANKYRIN REPEAT-CONTAINING PROTEIN 1"/>
    <property type="match status" value="1"/>
</dbReference>
<organism evidence="3 4">
    <name type="scientific">Oleoguttula mirabilis</name>
    <dbReference type="NCBI Taxonomy" id="1507867"/>
    <lineage>
        <taxon>Eukaryota</taxon>
        <taxon>Fungi</taxon>
        <taxon>Dikarya</taxon>
        <taxon>Ascomycota</taxon>
        <taxon>Pezizomycotina</taxon>
        <taxon>Dothideomycetes</taxon>
        <taxon>Dothideomycetidae</taxon>
        <taxon>Mycosphaerellales</taxon>
        <taxon>Teratosphaeriaceae</taxon>
        <taxon>Oleoguttula</taxon>
    </lineage>
</organism>
<accession>A0AAV9JEC0</accession>
<protein>
    <recommendedName>
        <fullName evidence="2">G-patch domain-containing protein</fullName>
    </recommendedName>
</protein>
<evidence type="ECO:0000313" key="3">
    <source>
        <dbReference type="EMBL" id="KAK4543570.1"/>
    </source>
</evidence>
<evidence type="ECO:0000259" key="2">
    <source>
        <dbReference type="PROSITE" id="PS50174"/>
    </source>
</evidence>
<evidence type="ECO:0000256" key="1">
    <source>
        <dbReference type="SAM" id="MobiDB-lite"/>
    </source>
</evidence>
<proteinExistence type="predicted"/>
<reference evidence="3 4" key="1">
    <citation type="submission" date="2021-11" db="EMBL/GenBank/DDBJ databases">
        <title>Black yeast isolated from Biological Soil Crust.</title>
        <authorList>
            <person name="Kurbessoian T."/>
        </authorList>
    </citation>
    <scope>NUCLEOTIDE SEQUENCE [LARGE SCALE GENOMIC DNA]</scope>
    <source>
        <strain evidence="3 4">CCFEE 5522</strain>
    </source>
</reference>
<dbReference type="Proteomes" id="UP001324427">
    <property type="component" value="Unassembled WGS sequence"/>
</dbReference>
<feature type="region of interest" description="Disordered" evidence="1">
    <location>
        <begin position="59"/>
        <end position="99"/>
    </location>
</feature>
<gene>
    <name evidence="3" type="ORF">LTR36_005465</name>
</gene>
<keyword evidence="4" id="KW-1185">Reference proteome</keyword>
<dbReference type="PANTHER" id="PTHR20923">
    <property type="entry name" value="BAT4 PROTEIN-RELATED"/>
    <property type="match status" value="1"/>
</dbReference>
<sequence>MEDDEYEIPLRDQRYFGAGVKRKRIQFVTSTGLAQSTSLPSTPSTSAADRYLSIVLKKPESEIVRRSSPPSEEWKHSPGAQLDDASGDQDAVHQESGKRATCSICKRPLSVSNATQHESSITHQICLQHSHPPSHIDRTRKGLNVLESQGWDPDSRLGLGAEGSEGRLYPVRATENPQRAGLGARFDKAKVMEKTVRLDAGKVRLVEQKGKGKAEALRNAFYRSEEVEKYLGQEQADTALDLEAFKRSKRGT</sequence>
<dbReference type="PROSITE" id="PS50174">
    <property type="entry name" value="G_PATCH"/>
    <property type="match status" value="1"/>
</dbReference>
<name>A0AAV9JEC0_9PEZI</name>
<dbReference type="AlphaFoldDB" id="A0AAV9JEC0"/>